<evidence type="ECO:0000256" key="2">
    <source>
        <dbReference type="SAM" id="MobiDB-lite"/>
    </source>
</evidence>
<evidence type="ECO:0000259" key="3">
    <source>
        <dbReference type="PROSITE" id="PS51898"/>
    </source>
</evidence>
<keyword evidence="1" id="KW-0233">DNA recombination</keyword>
<sequence length="825" mass="93251">MIAGVKQGPRRSPNPLLEVPPDPRSAPIGEPPLPMRWAAATADEIQQAVEEHQLAACERTGRGNHASTMTREKRIWAAGSGRGARAMLDYLAALPGDTWNDRWLLLDAATSASGRRRAGHEDWQTVVQPGCARPLRDSLTAGLTVMVVLDIMRPSYAWQQGRQLGLFHTIGEYRDPSNAAIIGARIDQLLGSTTLSKRVRHTPGKILAHTGKTIRQVTAEDLLTMDATLAPLRLHSSHRRSIEHLWRVLMDLGWISYETVAWPVQRGHEPQLSAEELIDRYDLRSPHRELFLEYLKQRRPSLDYSTWRSHAQILVKNFWLDITSRHPDLPSLALTRDIADEWKQRIRVRQDGELRVGHLNQLFIVRAFYLDLAQWALEDSYWAPWACASPISRHEVAGYAKLRRKQVARTQQRTRQIAPVLPQLLAQARKDRHASAALLAAATAAGHGGSISVASDTWTVRRARPTGQVRIDSADHKSRNLSYEEDAAFWSWAMIETFRLTGIRCEELLELTHVSIVPYRIPSNEEEIPLLHIAPSKTDEERLLVAGPELVHVLSEIIHRVRGGHQDIPLTPRWDPHDHEWGPTLPHLFAKYWGPELRPISPGTVWTLIRRCAERANIIVDGEQVHFTTHDFHRIFATDALASGLPPHILQVLLGHKSIATTQGYAAIYPQDVIRHHRTWISQRRLTRPSEEYRRPTPAEREEFEGHFVKRKVSLGSCGRAYGTNCHHEHACLRCALLRPDLERADRLREIITNLHARITEAEQNNWLGEVEGLKVSLAGAQEKLDQMERSTADDGPVLLGLPKINAPSDMAADETGPQGRDHPH</sequence>
<protein>
    <submittedName>
        <fullName evidence="4">Site-specific integrase</fullName>
    </submittedName>
</protein>
<name>A0A4R0K7L3_9ACTN</name>
<feature type="region of interest" description="Disordered" evidence="2">
    <location>
        <begin position="788"/>
        <end position="825"/>
    </location>
</feature>
<dbReference type="InterPro" id="IPR050090">
    <property type="entry name" value="Tyrosine_recombinase_XerCD"/>
</dbReference>
<evidence type="ECO:0000313" key="5">
    <source>
        <dbReference type="Proteomes" id="UP000293342"/>
    </source>
</evidence>
<dbReference type="PANTHER" id="PTHR30349:SF64">
    <property type="entry name" value="PROPHAGE INTEGRASE INTD-RELATED"/>
    <property type="match status" value="1"/>
</dbReference>
<dbReference type="GO" id="GO:0003677">
    <property type="term" value="F:DNA binding"/>
    <property type="evidence" value="ECO:0007669"/>
    <property type="project" value="InterPro"/>
</dbReference>
<dbReference type="InterPro" id="IPR011010">
    <property type="entry name" value="DNA_brk_join_enz"/>
</dbReference>
<dbReference type="InterPro" id="IPR013762">
    <property type="entry name" value="Integrase-like_cat_sf"/>
</dbReference>
<gene>
    <name evidence="4" type="ORF">E0H75_13165</name>
</gene>
<feature type="domain" description="Tyr recombinase" evidence="3">
    <location>
        <begin position="464"/>
        <end position="678"/>
    </location>
</feature>
<keyword evidence="5" id="KW-1185">Reference proteome</keyword>
<dbReference type="RefSeq" id="WP_131513777.1">
    <property type="nucleotide sequence ID" value="NZ_SJKD01000002.1"/>
</dbReference>
<comment type="caution">
    <text evidence="4">The sequence shown here is derived from an EMBL/GenBank/DDBJ whole genome shotgun (WGS) entry which is preliminary data.</text>
</comment>
<dbReference type="GO" id="GO:0006310">
    <property type="term" value="P:DNA recombination"/>
    <property type="evidence" value="ECO:0007669"/>
    <property type="project" value="UniProtKB-KW"/>
</dbReference>
<dbReference type="InterPro" id="IPR002104">
    <property type="entry name" value="Integrase_catalytic"/>
</dbReference>
<feature type="region of interest" description="Disordered" evidence="2">
    <location>
        <begin position="1"/>
        <end position="33"/>
    </location>
</feature>
<dbReference type="SUPFAM" id="SSF56349">
    <property type="entry name" value="DNA breaking-rejoining enzymes"/>
    <property type="match status" value="1"/>
</dbReference>
<proteinExistence type="predicted"/>
<feature type="compositionally biased region" description="Pro residues" evidence="2">
    <location>
        <begin position="18"/>
        <end position="33"/>
    </location>
</feature>
<dbReference type="GO" id="GO:0015074">
    <property type="term" value="P:DNA integration"/>
    <property type="evidence" value="ECO:0007669"/>
    <property type="project" value="InterPro"/>
</dbReference>
<dbReference type="PROSITE" id="PS51898">
    <property type="entry name" value="TYR_RECOMBINASE"/>
    <property type="match status" value="1"/>
</dbReference>
<dbReference type="PANTHER" id="PTHR30349">
    <property type="entry name" value="PHAGE INTEGRASE-RELATED"/>
    <property type="match status" value="1"/>
</dbReference>
<dbReference type="Gene3D" id="1.10.443.10">
    <property type="entry name" value="Intergrase catalytic core"/>
    <property type="match status" value="1"/>
</dbReference>
<dbReference type="CDD" id="cd00397">
    <property type="entry name" value="DNA_BRE_C"/>
    <property type="match status" value="1"/>
</dbReference>
<dbReference type="EMBL" id="SJKD01000002">
    <property type="protein sequence ID" value="TCC51085.1"/>
    <property type="molecule type" value="Genomic_DNA"/>
</dbReference>
<accession>A0A4R0K7L3</accession>
<organism evidence="4 5">
    <name type="scientific">Kribbella capetownensis</name>
    <dbReference type="NCBI Taxonomy" id="1572659"/>
    <lineage>
        <taxon>Bacteria</taxon>
        <taxon>Bacillati</taxon>
        <taxon>Actinomycetota</taxon>
        <taxon>Actinomycetes</taxon>
        <taxon>Propionibacteriales</taxon>
        <taxon>Kribbellaceae</taxon>
        <taxon>Kribbella</taxon>
    </lineage>
</organism>
<dbReference type="Pfam" id="PF00589">
    <property type="entry name" value="Phage_integrase"/>
    <property type="match status" value="1"/>
</dbReference>
<dbReference type="Proteomes" id="UP000293342">
    <property type="component" value="Unassembled WGS sequence"/>
</dbReference>
<evidence type="ECO:0000256" key="1">
    <source>
        <dbReference type="ARBA" id="ARBA00023172"/>
    </source>
</evidence>
<reference evidence="4 5" key="1">
    <citation type="submission" date="2019-02" db="EMBL/GenBank/DDBJ databases">
        <title>Kribbella capetownensis sp. nov. and Kribbella speibonae sp. nov., isolated from soil.</title>
        <authorList>
            <person name="Curtis S.M."/>
            <person name="Norton I."/>
            <person name="Everest G.J."/>
            <person name="Meyers P.R."/>
        </authorList>
    </citation>
    <scope>NUCLEOTIDE SEQUENCE [LARGE SCALE GENOMIC DNA]</scope>
    <source>
        <strain evidence="4 5">YM53</strain>
    </source>
</reference>
<dbReference type="OrthoDB" id="7476432at2"/>
<dbReference type="AlphaFoldDB" id="A0A4R0K7L3"/>
<evidence type="ECO:0000313" key="4">
    <source>
        <dbReference type="EMBL" id="TCC51085.1"/>
    </source>
</evidence>